<protein>
    <recommendedName>
        <fullName evidence="4 8">UDP-glucose 6-dehydrogenase</fullName>
        <ecNumber evidence="3 8">1.1.1.22</ecNumber>
    </recommendedName>
</protein>
<dbReference type="GO" id="GO:0000271">
    <property type="term" value="P:polysaccharide biosynthetic process"/>
    <property type="evidence" value="ECO:0007669"/>
    <property type="project" value="InterPro"/>
</dbReference>
<evidence type="ECO:0000256" key="8">
    <source>
        <dbReference type="PIRNR" id="PIRNR000124"/>
    </source>
</evidence>
<comment type="pathway">
    <text evidence="1">Nucleotide-sugar biosynthesis; UDP-alpha-D-glucuronate biosynthesis; UDP-alpha-D-glucuronate from UDP-alpha-D-glucose: step 1/1.</text>
</comment>
<comment type="similarity">
    <text evidence="2 8">Belongs to the UDP-glucose/GDP-mannose dehydrogenase family.</text>
</comment>
<dbReference type="EMBL" id="CP063458">
    <property type="protein sequence ID" value="QOV92367.1"/>
    <property type="molecule type" value="Genomic_DNA"/>
</dbReference>
<evidence type="ECO:0000256" key="2">
    <source>
        <dbReference type="ARBA" id="ARBA00006601"/>
    </source>
</evidence>
<evidence type="ECO:0000259" key="12">
    <source>
        <dbReference type="SMART" id="SM00984"/>
    </source>
</evidence>
<dbReference type="KEGG" id="hbs:IPV69_07950"/>
<keyword evidence="14" id="KW-1185">Reference proteome</keyword>
<feature type="domain" description="UDP-glucose/GDP-mannose dehydrogenase C-terminal" evidence="12">
    <location>
        <begin position="344"/>
        <end position="445"/>
    </location>
</feature>
<dbReference type="GO" id="GO:0051287">
    <property type="term" value="F:NAD binding"/>
    <property type="evidence" value="ECO:0007669"/>
    <property type="project" value="InterPro"/>
</dbReference>
<evidence type="ECO:0000256" key="10">
    <source>
        <dbReference type="PIRSR" id="PIRSR500134-2"/>
    </source>
</evidence>
<dbReference type="InterPro" id="IPR008927">
    <property type="entry name" value="6-PGluconate_DH-like_C_sf"/>
</dbReference>
<feature type="binding site" evidence="11">
    <location>
        <position position="30"/>
    </location>
    <ligand>
        <name>NAD(+)</name>
        <dbReference type="ChEBI" id="CHEBI:57540"/>
    </ligand>
</feature>
<feature type="binding site" evidence="10">
    <location>
        <position position="210"/>
    </location>
    <ligand>
        <name>substrate</name>
    </ligand>
</feature>
<dbReference type="InterPro" id="IPR028357">
    <property type="entry name" value="UDPglc_DH_bac"/>
</dbReference>
<dbReference type="SUPFAM" id="SSF51735">
    <property type="entry name" value="NAD(P)-binding Rossmann-fold domains"/>
    <property type="match status" value="1"/>
</dbReference>
<evidence type="ECO:0000256" key="5">
    <source>
        <dbReference type="ARBA" id="ARBA00023002"/>
    </source>
</evidence>
<feature type="binding site" evidence="10">
    <location>
        <position position="288"/>
    </location>
    <ligand>
        <name>substrate</name>
    </ligand>
</feature>
<dbReference type="Pfam" id="PF03721">
    <property type="entry name" value="UDPG_MGDP_dh_N"/>
    <property type="match status" value="1"/>
</dbReference>
<dbReference type="SUPFAM" id="SSF48179">
    <property type="entry name" value="6-phosphogluconate dehydrogenase C-terminal domain-like"/>
    <property type="match status" value="1"/>
</dbReference>
<dbReference type="InterPro" id="IPR001732">
    <property type="entry name" value="UDP-Glc/GDP-Man_DH_N"/>
</dbReference>
<organism evidence="13 14">
    <name type="scientific">Humisphaera borealis</name>
    <dbReference type="NCBI Taxonomy" id="2807512"/>
    <lineage>
        <taxon>Bacteria</taxon>
        <taxon>Pseudomonadati</taxon>
        <taxon>Planctomycetota</taxon>
        <taxon>Phycisphaerae</taxon>
        <taxon>Tepidisphaerales</taxon>
        <taxon>Tepidisphaeraceae</taxon>
        <taxon>Humisphaera</taxon>
    </lineage>
</organism>
<dbReference type="GO" id="GO:0006065">
    <property type="term" value="P:UDP-glucuronate biosynthetic process"/>
    <property type="evidence" value="ECO:0007669"/>
    <property type="project" value="UniProtKB-UniPathway"/>
</dbReference>
<accession>A0A7M2X3L6</accession>
<evidence type="ECO:0000256" key="3">
    <source>
        <dbReference type="ARBA" id="ARBA00012954"/>
    </source>
</evidence>
<dbReference type="SUPFAM" id="SSF52413">
    <property type="entry name" value="UDP-glucose/GDP-mannose dehydrogenase C-terminal domain"/>
    <property type="match status" value="1"/>
</dbReference>
<feature type="binding site" evidence="11">
    <location>
        <position position="358"/>
    </location>
    <ligand>
        <name>NAD(+)</name>
        <dbReference type="ChEBI" id="CHEBI:57540"/>
    </ligand>
</feature>
<sequence>MNISIIGTGYVGLVTGVCLASKGHRVTCVDIDVAKVDAINTGRAPIHEEGLPDLLTQYAGRTLTATTDLLSAVRGSDITFIATGTPFDGKVIDLKFVKQVSEQIGAALATKHGYHVVVVKSTVVPGTTDDVVKPLLEKHSGKRAGRDFGVGMNPEFLSEGVAIEDFMKPDRIVLGGMDDRSIDLLGQVYASFDDSVPRLRTNNRTAEMIKYASNAYQATCISFANEIGNLCASLGGIDALDVMAGVHLMKELSPTVKDAGSSSQDAAAKPRRVRAGITSFLSPGCGFGGSCFPKDVKALIAHGQAKGVAMPLLESVIEINRHQPIKAVDLLERRLGTLMGKRVAVLGLAFKPGTDDMRESPSIPIVKELLDRGAAVQAFDPIATAEARKIFNGKLTYAESLEQVIERADGILLVTRWPEFKRLPELLARHNATAAFVDGRRLIDRNAIPGYAGIGLGL</sequence>
<evidence type="ECO:0000256" key="11">
    <source>
        <dbReference type="PIRSR" id="PIRSR500134-3"/>
    </source>
</evidence>
<dbReference type="PIRSF" id="PIRSF500134">
    <property type="entry name" value="UDPglc_DH_bac"/>
    <property type="match status" value="1"/>
</dbReference>
<evidence type="ECO:0000313" key="14">
    <source>
        <dbReference type="Proteomes" id="UP000593765"/>
    </source>
</evidence>
<evidence type="ECO:0000256" key="9">
    <source>
        <dbReference type="PIRSR" id="PIRSR500134-1"/>
    </source>
</evidence>
<comment type="catalytic activity">
    <reaction evidence="7 8">
        <text>UDP-alpha-D-glucose + 2 NAD(+) + H2O = UDP-alpha-D-glucuronate + 2 NADH + 3 H(+)</text>
        <dbReference type="Rhea" id="RHEA:23596"/>
        <dbReference type="ChEBI" id="CHEBI:15377"/>
        <dbReference type="ChEBI" id="CHEBI:15378"/>
        <dbReference type="ChEBI" id="CHEBI:57540"/>
        <dbReference type="ChEBI" id="CHEBI:57945"/>
        <dbReference type="ChEBI" id="CHEBI:58052"/>
        <dbReference type="ChEBI" id="CHEBI:58885"/>
        <dbReference type="EC" id="1.1.1.22"/>
    </reaction>
</comment>
<name>A0A7M2X3L6_9BACT</name>
<dbReference type="NCBIfam" id="TIGR03026">
    <property type="entry name" value="NDP-sugDHase"/>
    <property type="match status" value="1"/>
</dbReference>
<feature type="binding site" evidence="11">
    <location>
        <position position="122"/>
    </location>
    <ligand>
        <name>NAD(+)</name>
        <dbReference type="ChEBI" id="CHEBI:57540"/>
    </ligand>
</feature>
<dbReference type="AlphaFoldDB" id="A0A7M2X3L6"/>
<dbReference type="GO" id="GO:0003979">
    <property type="term" value="F:UDP-glucose 6-dehydrogenase activity"/>
    <property type="evidence" value="ECO:0007669"/>
    <property type="project" value="UniProtKB-EC"/>
</dbReference>
<evidence type="ECO:0000256" key="6">
    <source>
        <dbReference type="ARBA" id="ARBA00023027"/>
    </source>
</evidence>
<dbReference type="PANTHER" id="PTHR43750">
    <property type="entry name" value="UDP-GLUCOSE 6-DEHYDROGENASE TUAD"/>
    <property type="match status" value="1"/>
</dbReference>
<evidence type="ECO:0000256" key="7">
    <source>
        <dbReference type="ARBA" id="ARBA00047473"/>
    </source>
</evidence>
<feature type="binding site" evidence="11">
    <location>
        <position position="159"/>
    </location>
    <ligand>
        <name>NAD(+)</name>
        <dbReference type="ChEBI" id="CHEBI:57540"/>
    </ligand>
</feature>
<dbReference type="Pfam" id="PF00984">
    <property type="entry name" value="UDPG_MGDP_dh"/>
    <property type="match status" value="1"/>
</dbReference>
<keyword evidence="6 8" id="KW-0520">NAD</keyword>
<dbReference type="Gene3D" id="3.40.50.720">
    <property type="entry name" value="NAD(P)-binding Rossmann-like Domain"/>
    <property type="match status" value="2"/>
</dbReference>
<reference evidence="13 14" key="1">
    <citation type="submission" date="2020-10" db="EMBL/GenBank/DDBJ databases">
        <title>Wide distribution of Phycisphaera-like planctomycetes from WD2101 soil group in peatlands and genome analysis of the first cultivated representative.</title>
        <authorList>
            <person name="Dedysh S.N."/>
            <person name="Beletsky A.V."/>
            <person name="Ivanova A."/>
            <person name="Kulichevskaya I.S."/>
            <person name="Suzina N.E."/>
            <person name="Philippov D.A."/>
            <person name="Rakitin A.L."/>
            <person name="Mardanov A.V."/>
            <person name="Ravin N.V."/>
        </authorList>
    </citation>
    <scope>NUCLEOTIDE SEQUENCE [LARGE SCALE GENOMIC DNA]</scope>
    <source>
        <strain evidence="13 14">M1803</strain>
    </source>
</reference>
<dbReference type="InterPro" id="IPR017476">
    <property type="entry name" value="UDP-Glc/GDP-Man"/>
</dbReference>
<dbReference type="EC" id="1.1.1.22" evidence="3 8"/>
<feature type="binding site" evidence="11">
    <location>
        <position position="35"/>
    </location>
    <ligand>
        <name>NAD(+)</name>
        <dbReference type="ChEBI" id="CHEBI:57540"/>
    </ligand>
</feature>
<dbReference type="PANTHER" id="PTHR43750:SF3">
    <property type="entry name" value="UDP-GLUCOSE 6-DEHYDROGENASE TUAD"/>
    <property type="match status" value="1"/>
</dbReference>
<gene>
    <name evidence="13" type="ORF">IPV69_07950</name>
</gene>
<keyword evidence="5 8" id="KW-0560">Oxidoreductase</keyword>
<dbReference type="Pfam" id="PF03720">
    <property type="entry name" value="UDPG_MGDP_dh_C"/>
    <property type="match status" value="1"/>
</dbReference>
<dbReference type="Gene3D" id="1.20.5.100">
    <property type="entry name" value="Cytochrome c1, transmembrane anchor, C-terminal"/>
    <property type="match status" value="1"/>
</dbReference>
<feature type="binding site" evidence="10">
    <location>
        <begin position="280"/>
        <end position="284"/>
    </location>
    <ligand>
        <name>substrate</name>
    </ligand>
</feature>
<dbReference type="UniPathway" id="UPA00038">
    <property type="reaction ID" value="UER00491"/>
</dbReference>
<proteinExistence type="inferred from homology"/>
<feature type="binding site" evidence="10">
    <location>
        <position position="351"/>
    </location>
    <ligand>
        <name>substrate</name>
    </ligand>
</feature>
<dbReference type="Proteomes" id="UP000593765">
    <property type="component" value="Chromosome"/>
</dbReference>
<feature type="binding site" evidence="11">
    <location>
        <position position="294"/>
    </location>
    <ligand>
        <name>NAD(+)</name>
        <dbReference type="ChEBI" id="CHEBI:57540"/>
    </ligand>
</feature>
<dbReference type="InterPro" id="IPR014026">
    <property type="entry name" value="UDP-Glc/GDP-Man_DH_dimer"/>
</dbReference>
<dbReference type="InterPro" id="IPR014027">
    <property type="entry name" value="UDP-Glc/GDP-Man_DH_C"/>
</dbReference>
<feature type="binding site" evidence="11">
    <location>
        <position position="85"/>
    </location>
    <ligand>
        <name>NAD(+)</name>
        <dbReference type="ChEBI" id="CHEBI:57540"/>
    </ligand>
</feature>
<dbReference type="SMART" id="SM00984">
    <property type="entry name" value="UDPG_MGDP_dh_C"/>
    <property type="match status" value="1"/>
</dbReference>
<evidence type="ECO:0000256" key="4">
    <source>
        <dbReference type="ARBA" id="ARBA00015132"/>
    </source>
</evidence>
<evidence type="ECO:0000256" key="1">
    <source>
        <dbReference type="ARBA" id="ARBA00004701"/>
    </source>
</evidence>
<dbReference type="PIRSF" id="PIRSF000124">
    <property type="entry name" value="UDPglc_GDPman_dh"/>
    <property type="match status" value="1"/>
</dbReference>
<dbReference type="InterPro" id="IPR036291">
    <property type="entry name" value="NAD(P)-bd_dom_sf"/>
</dbReference>
<feature type="active site" description="Nucleophile" evidence="9">
    <location>
        <position position="291"/>
    </location>
</feature>
<dbReference type="InterPro" id="IPR036220">
    <property type="entry name" value="UDP-Glc/GDP-Man_DH_C_sf"/>
</dbReference>
<evidence type="ECO:0000313" key="13">
    <source>
        <dbReference type="EMBL" id="QOV92367.1"/>
    </source>
</evidence>
<feature type="binding site" evidence="10">
    <location>
        <begin position="156"/>
        <end position="159"/>
    </location>
    <ligand>
        <name>substrate</name>
    </ligand>
</feature>